<accession>A0ABW2R0V8</accession>
<comment type="caution">
    <text evidence="1">The sequence shown here is derived from an EMBL/GenBank/DDBJ whole genome shotgun (WGS) entry which is preliminary data.</text>
</comment>
<keyword evidence="2" id="KW-1185">Reference proteome</keyword>
<dbReference type="EMBL" id="JBHTBQ010000027">
    <property type="protein sequence ID" value="MFC7420845.1"/>
    <property type="molecule type" value="Genomic_DNA"/>
</dbReference>
<proteinExistence type="predicted"/>
<gene>
    <name evidence="1" type="ORF">ACFQNF_13330</name>
</gene>
<sequence length="91" mass="10225">MRIRTALTFDKVAKKLHAQEKASLDDAVRAIVADPSVGEAKKGDLLGVFVYKFKINRQETLLSYSVSGEDLLLLALGTHENYYRDLKRLNS</sequence>
<evidence type="ECO:0000313" key="1">
    <source>
        <dbReference type="EMBL" id="MFC7420845.1"/>
    </source>
</evidence>
<protein>
    <submittedName>
        <fullName evidence="1">Type II toxin-antitoxin system RelE/ParE family toxin</fullName>
    </submittedName>
</protein>
<dbReference type="RefSeq" id="WP_380188439.1">
    <property type="nucleotide sequence ID" value="NZ_JBHTBQ010000027.1"/>
</dbReference>
<dbReference type="Pfam" id="PF15781">
    <property type="entry name" value="ParE-like_toxin"/>
    <property type="match status" value="1"/>
</dbReference>
<reference evidence="2" key="1">
    <citation type="journal article" date="2019" name="Int. J. Syst. Evol. Microbiol.">
        <title>The Global Catalogue of Microorganisms (GCM) 10K type strain sequencing project: providing services to taxonomists for standard genome sequencing and annotation.</title>
        <authorList>
            <consortium name="The Broad Institute Genomics Platform"/>
            <consortium name="The Broad Institute Genome Sequencing Center for Infectious Disease"/>
            <person name="Wu L."/>
            <person name="Ma J."/>
        </authorList>
    </citation>
    <scope>NUCLEOTIDE SEQUENCE [LARGE SCALE GENOMIC DNA]</scope>
    <source>
        <strain evidence="2">CCUG 62945</strain>
    </source>
</reference>
<name>A0ABW2R0V8_9NEIS</name>
<organism evidence="1 2">
    <name type="scientific">Iodobacter arcticus</name>
    <dbReference type="NCBI Taxonomy" id="590593"/>
    <lineage>
        <taxon>Bacteria</taxon>
        <taxon>Pseudomonadati</taxon>
        <taxon>Pseudomonadota</taxon>
        <taxon>Betaproteobacteria</taxon>
        <taxon>Neisseriales</taxon>
        <taxon>Chitinibacteraceae</taxon>
        <taxon>Iodobacter</taxon>
    </lineage>
</organism>
<dbReference type="Proteomes" id="UP001596473">
    <property type="component" value="Unassembled WGS sequence"/>
</dbReference>
<dbReference type="InterPro" id="IPR031552">
    <property type="entry name" value="ParE-like_toxin"/>
</dbReference>
<evidence type="ECO:0000313" key="2">
    <source>
        <dbReference type="Proteomes" id="UP001596473"/>
    </source>
</evidence>